<proteinExistence type="predicted"/>
<organism evidence="1 2">
    <name type="scientific">Segatella copri</name>
    <dbReference type="NCBI Taxonomy" id="165179"/>
    <lineage>
        <taxon>Bacteria</taxon>
        <taxon>Pseudomonadati</taxon>
        <taxon>Bacteroidota</taxon>
        <taxon>Bacteroidia</taxon>
        <taxon>Bacteroidales</taxon>
        <taxon>Prevotellaceae</taxon>
        <taxon>Segatella</taxon>
    </lineage>
</organism>
<evidence type="ECO:0000313" key="1">
    <source>
        <dbReference type="EMBL" id="MST76851.1"/>
    </source>
</evidence>
<dbReference type="Proteomes" id="UP000450161">
    <property type="component" value="Unassembled WGS sequence"/>
</dbReference>
<dbReference type="EMBL" id="VUNF01000004">
    <property type="protein sequence ID" value="MST76851.1"/>
    <property type="molecule type" value="Genomic_DNA"/>
</dbReference>
<dbReference type="RefSeq" id="WP_154480472.1">
    <property type="nucleotide sequence ID" value="NZ_VUNF01000004.1"/>
</dbReference>
<sequence>MELTEATEIVRKSNEACPSNLWFYTRYNNGQYAKVRLFFSSSGKLCQFKKNSSDQYEEAEVSEMTYLRPQFGSKVQLAFANIMRMLTYTTQSGLWQNLIPELTKLSNESEDKLLYLYEASYKEQAEYLKKKGIVHITPRMFRSMMYDRKCIRSVYYGKGNLNIKTRYQEALAKKKEFAISWRMTYDNTIVFNPKDMTAKYSEEYRGQKAGHYYMLLDDIHAAFPKDK</sequence>
<accession>A0A6I2TSZ8</accession>
<comment type="caution">
    <text evidence="1">The sequence shown here is derived from an EMBL/GenBank/DDBJ whole genome shotgun (WGS) entry which is preliminary data.</text>
</comment>
<reference evidence="1 2" key="1">
    <citation type="submission" date="2019-08" db="EMBL/GenBank/DDBJ databases">
        <title>In-depth cultivation of the pig gut microbiome towards novel bacterial diversity and tailored functional studies.</title>
        <authorList>
            <person name="Wylensek D."/>
            <person name="Hitch T.C.A."/>
            <person name="Clavel T."/>
        </authorList>
    </citation>
    <scope>NUCLEOTIDE SEQUENCE [LARGE SCALE GENOMIC DNA]</scope>
    <source>
        <strain evidence="1 2">LKV-178-WT-2C</strain>
    </source>
</reference>
<gene>
    <name evidence="1" type="ORF">FYJ72_03925</name>
</gene>
<name>A0A6I2TSZ8_9BACT</name>
<evidence type="ECO:0000313" key="2">
    <source>
        <dbReference type="Proteomes" id="UP000450161"/>
    </source>
</evidence>
<dbReference type="AlphaFoldDB" id="A0A6I2TSZ8"/>
<protein>
    <submittedName>
        <fullName evidence="1">Uncharacterized protein</fullName>
    </submittedName>
</protein>